<dbReference type="InterPro" id="IPR029052">
    <property type="entry name" value="Metallo-depent_PP-like"/>
</dbReference>
<keyword evidence="3" id="KW-1185">Reference proteome</keyword>
<dbReference type="Proteomes" id="UP000607559">
    <property type="component" value="Unassembled WGS sequence"/>
</dbReference>
<dbReference type="InterPro" id="IPR050126">
    <property type="entry name" value="Ap4A_hydrolase"/>
</dbReference>
<dbReference type="PANTHER" id="PTHR42850:SF4">
    <property type="entry name" value="ZINC-DEPENDENT ENDOPOLYPHOSPHATASE"/>
    <property type="match status" value="1"/>
</dbReference>
<organism evidence="2 3">
    <name type="scientific">Puia dinghuensis</name>
    <dbReference type="NCBI Taxonomy" id="1792502"/>
    <lineage>
        <taxon>Bacteria</taxon>
        <taxon>Pseudomonadati</taxon>
        <taxon>Bacteroidota</taxon>
        <taxon>Chitinophagia</taxon>
        <taxon>Chitinophagales</taxon>
        <taxon>Chitinophagaceae</taxon>
        <taxon>Puia</taxon>
    </lineage>
</organism>
<protein>
    <submittedName>
        <fullName evidence="2">Metallophosphatase</fullName>
    </submittedName>
</protein>
<dbReference type="EMBL" id="BMJC01000001">
    <property type="protein sequence ID" value="GGA89026.1"/>
    <property type="molecule type" value="Genomic_DNA"/>
</dbReference>
<evidence type="ECO:0000313" key="2">
    <source>
        <dbReference type="EMBL" id="GGA89026.1"/>
    </source>
</evidence>
<proteinExistence type="predicted"/>
<evidence type="ECO:0000313" key="3">
    <source>
        <dbReference type="Proteomes" id="UP000607559"/>
    </source>
</evidence>
<sequence>MKTYVIGDIHGAYRALQQVIQRAGLEPEDRLIFLGDYVDGWSQSRQVIEFLMDMDASYDCIFLRGNHDTWCEEWLEGLGPDPSWLFHGGKATIDSYAGITPAELDRHLEFFNRMRWYYEEAGRLFIHAGFSSMHGPAQEPYVSNFGWDRTLWEMALAVDDRIPRDSIFYPRRLLLYQEIYIGHTPTTNYDLDIPMQCCNVWNIDTGAAFTGRISMIDIATKKVIQSDIVQQLYPDESGRNKVKLLNDEDL</sequence>
<reference evidence="2" key="2">
    <citation type="submission" date="2020-09" db="EMBL/GenBank/DDBJ databases">
        <authorList>
            <person name="Sun Q."/>
            <person name="Zhou Y."/>
        </authorList>
    </citation>
    <scope>NUCLEOTIDE SEQUENCE</scope>
    <source>
        <strain evidence="2">CGMCC 1.15448</strain>
    </source>
</reference>
<dbReference type="GO" id="GO:0008803">
    <property type="term" value="F:bis(5'-nucleosyl)-tetraphosphatase (symmetrical) activity"/>
    <property type="evidence" value="ECO:0007669"/>
    <property type="project" value="TreeGrafter"/>
</dbReference>
<feature type="domain" description="Calcineurin-like phosphoesterase" evidence="1">
    <location>
        <begin position="1"/>
        <end position="138"/>
    </location>
</feature>
<dbReference type="GO" id="GO:0005737">
    <property type="term" value="C:cytoplasm"/>
    <property type="evidence" value="ECO:0007669"/>
    <property type="project" value="TreeGrafter"/>
</dbReference>
<evidence type="ECO:0000259" key="1">
    <source>
        <dbReference type="Pfam" id="PF00149"/>
    </source>
</evidence>
<comment type="caution">
    <text evidence="2">The sequence shown here is derived from an EMBL/GenBank/DDBJ whole genome shotgun (WGS) entry which is preliminary data.</text>
</comment>
<dbReference type="PRINTS" id="PR00114">
    <property type="entry name" value="STPHPHTASE"/>
</dbReference>
<dbReference type="AlphaFoldDB" id="A0A8J2U9U6"/>
<accession>A0A8J2U9U6</accession>
<dbReference type="RefSeq" id="WP_188929216.1">
    <property type="nucleotide sequence ID" value="NZ_BMJC01000001.1"/>
</dbReference>
<dbReference type="Gene3D" id="3.60.21.10">
    <property type="match status" value="1"/>
</dbReference>
<dbReference type="InterPro" id="IPR004843">
    <property type="entry name" value="Calcineurin-like_PHP"/>
</dbReference>
<reference evidence="2" key="1">
    <citation type="journal article" date="2014" name="Int. J. Syst. Evol. Microbiol.">
        <title>Complete genome sequence of Corynebacterium casei LMG S-19264T (=DSM 44701T), isolated from a smear-ripened cheese.</title>
        <authorList>
            <consortium name="US DOE Joint Genome Institute (JGI-PGF)"/>
            <person name="Walter F."/>
            <person name="Albersmeier A."/>
            <person name="Kalinowski J."/>
            <person name="Ruckert C."/>
        </authorList>
    </citation>
    <scope>NUCLEOTIDE SEQUENCE</scope>
    <source>
        <strain evidence="2">CGMCC 1.15448</strain>
    </source>
</reference>
<dbReference type="GO" id="GO:0016791">
    <property type="term" value="F:phosphatase activity"/>
    <property type="evidence" value="ECO:0007669"/>
    <property type="project" value="TreeGrafter"/>
</dbReference>
<dbReference type="PANTHER" id="PTHR42850">
    <property type="entry name" value="METALLOPHOSPHOESTERASE"/>
    <property type="match status" value="1"/>
</dbReference>
<gene>
    <name evidence="2" type="primary">pphA</name>
    <name evidence="2" type="ORF">GCM10011511_10360</name>
</gene>
<dbReference type="Pfam" id="PF00149">
    <property type="entry name" value="Metallophos"/>
    <property type="match status" value="1"/>
</dbReference>
<dbReference type="CDD" id="cd00144">
    <property type="entry name" value="MPP_PPP_family"/>
    <property type="match status" value="1"/>
</dbReference>
<dbReference type="InterPro" id="IPR006186">
    <property type="entry name" value="Ser/Thr-sp_prot-phosphatase"/>
</dbReference>
<dbReference type="SUPFAM" id="SSF56300">
    <property type="entry name" value="Metallo-dependent phosphatases"/>
    <property type="match status" value="1"/>
</dbReference>
<dbReference type="GO" id="GO:0110154">
    <property type="term" value="P:RNA decapping"/>
    <property type="evidence" value="ECO:0007669"/>
    <property type="project" value="TreeGrafter"/>
</dbReference>
<name>A0A8J2U9U6_9BACT</name>